<dbReference type="Proteomes" id="UP000708576">
    <property type="component" value="Unassembled WGS sequence"/>
</dbReference>
<gene>
    <name evidence="1" type="ORF">KEM10_07390</name>
</gene>
<dbReference type="Pfam" id="PF20559">
    <property type="entry name" value="DUF6770"/>
    <property type="match status" value="1"/>
</dbReference>
<organism evidence="1 2">
    <name type="scientific">Carboxylicivirga linearis</name>
    <dbReference type="NCBI Taxonomy" id="1628157"/>
    <lineage>
        <taxon>Bacteria</taxon>
        <taxon>Pseudomonadati</taxon>
        <taxon>Bacteroidota</taxon>
        <taxon>Bacteroidia</taxon>
        <taxon>Marinilabiliales</taxon>
        <taxon>Marinilabiliaceae</taxon>
        <taxon>Carboxylicivirga</taxon>
    </lineage>
</organism>
<dbReference type="RefSeq" id="WP_212215339.1">
    <property type="nucleotide sequence ID" value="NZ_JAGUCO010000003.1"/>
</dbReference>
<keyword evidence="2" id="KW-1185">Reference proteome</keyword>
<evidence type="ECO:0000313" key="2">
    <source>
        <dbReference type="Proteomes" id="UP000708576"/>
    </source>
</evidence>
<sequence length="516" mass="58346">MKKIVLAISLLLCYHCVYSQTIEINDIVTSRFTDINPILSGIDGEVEGYCAFYMLEKESKGNRLFEFNIISKDLSSSNQTSISIHKNAEVNNVIFNGQYSLVSVDDRKNKQIKLYILDKAGKIVTEKTIETDKKRLAASTVFADRTGEGFYVVSPIDEKKKNGYTLSKVDNKLENIWRIEQTVPKGLKTVSDIISTKNQLVVWENFENGNKVKPTIISFDPSNGDKRFEYECYDGTNTLLYNNIRLDEEGNVFAGGAYVKGEKINGVNNEGVYLLKLTNTGKEGLYTKVNNKENIQEVLKKTNTSFSLGSKDKVLVEDLILKDDKIIVVSEMFRKNTNITPAAVQATRDLITGKYVGYAGGGSQPSEKGKVVMDIRDYIFFVFNKEGELEEIQPGLKEDNNKITCWYPYVNLPGMVLAKQLHSAGWFDYAFNTLDDNGEVILICKDNSSGDKPVVYSFNLTQNYLKNTIDLKHQSKLNLEKGKVSYFDVMKNDQGKMVNVYYQRKLNKITLTLESI</sequence>
<evidence type="ECO:0000313" key="1">
    <source>
        <dbReference type="EMBL" id="MBS2098100.1"/>
    </source>
</evidence>
<name>A0ABS5JT94_9BACT</name>
<accession>A0ABS5JT94</accession>
<comment type="caution">
    <text evidence="1">The sequence shown here is derived from an EMBL/GenBank/DDBJ whole genome shotgun (WGS) entry which is preliminary data.</text>
</comment>
<protein>
    <submittedName>
        <fullName evidence="1">Uncharacterized protein</fullName>
    </submittedName>
</protein>
<dbReference type="InterPro" id="IPR046661">
    <property type="entry name" value="DUF6770"/>
</dbReference>
<proteinExistence type="predicted"/>
<reference evidence="1 2" key="1">
    <citation type="journal article" date="2015" name="Int. J. Syst. Evol. Microbiol.">
        <title>Carboxylicivirga linearis sp. nov., isolated from a sea cucumber culture pond.</title>
        <authorList>
            <person name="Wang F.Q."/>
            <person name="Zhou Y.X."/>
            <person name="Lin X.Z."/>
            <person name="Chen G.J."/>
            <person name="Du Z.J."/>
        </authorList>
    </citation>
    <scope>NUCLEOTIDE SEQUENCE [LARGE SCALE GENOMIC DNA]</scope>
    <source>
        <strain evidence="1 2">FB218</strain>
    </source>
</reference>
<dbReference type="EMBL" id="JAGUCO010000003">
    <property type="protein sequence ID" value="MBS2098100.1"/>
    <property type="molecule type" value="Genomic_DNA"/>
</dbReference>